<dbReference type="HOGENOM" id="CLU_021611_5_1_1"/>
<keyword evidence="6 7" id="KW-0472">Membrane</keyword>
<evidence type="ECO:0000313" key="10">
    <source>
        <dbReference type="EnsemblPlants" id="KEH17900"/>
    </source>
</evidence>
<sequence length="364" mass="40215">MRAFTICYQPFALITTLILAHYESRINTSLRNLYGYALFFVLSFLVIVLDLATSGRGGIGTFSGLCTFFACFGIAHALVQGGVSGELSSMCPEFIQAFIGGITASGVVACGLRLLTKYYFEKYGNGLRKGALLSLGISTVFELLSIIMYAIYFPKLSIVKYYRLKATLKGPKTITDALIATDTQNIETDQEVGVVANQQECLSHKELFLQNIDYVFDVVMIYVLTLSIMPGFLYEDTGQHKLGTWYPLVLMTMYNVMDLIASYIPLIKFLKLESRKGLLVATLSRFLLIPAFYFTAKYGDQGWMILLVSYLGLTNGYLTVCVYTVVPKGYKGPEKNALGNLLALSLLSGICVGAALSYLWQIGK</sequence>
<feature type="transmembrane region" description="Helical" evidence="7">
    <location>
        <begin position="59"/>
        <end position="83"/>
    </location>
</feature>
<feature type="transmembrane region" description="Helical" evidence="7">
    <location>
        <begin position="338"/>
        <end position="360"/>
    </location>
</feature>
<dbReference type="GO" id="GO:0005337">
    <property type="term" value="F:nucleoside transmembrane transporter activity"/>
    <property type="evidence" value="ECO:0000318"/>
    <property type="project" value="GO_Central"/>
</dbReference>
<dbReference type="AlphaFoldDB" id="A0A072TWL3"/>
<keyword evidence="3" id="KW-0813">Transport</keyword>
<feature type="transmembrane region" description="Helical" evidence="7">
    <location>
        <begin position="278"/>
        <end position="296"/>
    </location>
</feature>
<dbReference type="KEGG" id="mtr:25500095"/>
<dbReference type="EnsemblPlants" id="KEH17900">
    <property type="protein sequence ID" value="KEH17900"/>
    <property type="gene ID" value="MTR_8g007285"/>
</dbReference>
<evidence type="ECO:0000256" key="2">
    <source>
        <dbReference type="ARBA" id="ARBA00007965"/>
    </source>
</evidence>
<protein>
    <submittedName>
        <fullName evidence="8">Equilibrative nucleoside transporter 6</fullName>
    </submittedName>
    <submittedName>
        <fullName evidence="9">Putative equilibrative nucleoside transporter</fullName>
    </submittedName>
</protein>
<dbReference type="EMBL" id="CM001224">
    <property type="protein sequence ID" value="KEH17900.1"/>
    <property type="molecule type" value="Genomic_DNA"/>
</dbReference>
<reference evidence="8 11" key="2">
    <citation type="journal article" date="2014" name="BMC Genomics">
        <title>An improved genome release (version Mt4.0) for the model legume Medicago truncatula.</title>
        <authorList>
            <person name="Tang H."/>
            <person name="Krishnakumar V."/>
            <person name="Bidwell S."/>
            <person name="Rosen B."/>
            <person name="Chan A."/>
            <person name="Zhou S."/>
            <person name="Gentzbittel L."/>
            <person name="Childs K.L."/>
            <person name="Yandell M."/>
            <person name="Gundlach H."/>
            <person name="Mayer K.F."/>
            <person name="Schwartz D.C."/>
            <person name="Town C.D."/>
        </authorList>
    </citation>
    <scope>GENOME REANNOTATION</scope>
    <source>
        <strain evidence="8">A17</strain>
        <strain evidence="10 11">cv. Jemalong A17</strain>
    </source>
</reference>
<evidence type="ECO:0000313" key="11">
    <source>
        <dbReference type="Proteomes" id="UP000002051"/>
    </source>
</evidence>
<feature type="transmembrane region" description="Helical" evidence="7">
    <location>
        <begin position="34"/>
        <end position="53"/>
    </location>
</feature>
<evidence type="ECO:0000256" key="1">
    <source>
        <dbReference type="ARBA" id="ARBA00004141"/>
    </source>
</evidence>
<dbReference type="EMBL" id="PSQE01000008">
    <property type="protein sequence ID" value="RHN38681.1"/>
    <property type="molecule type" value="Genomic_DNA"/>
</dbReference>
<keyword evidence="11" id="KW-1185">Reference proteome</keyword>
<evidence type="ECO:0000313" key="8">
    <source>
        <dbReference type="EMBL" id="KEH17900.1"/>
    </source>
</evidence>
<evidence type="ECO:0000313" key="12">
    <source>
        <dbReference type="Proteomes" id="UP000265566"/>
    </source>
</evidence>
<dbReference type="GO" id="GO:0005886">
    <property type="term" value="C:plasma membrane"/>
    <property type="evidence" value="ECO:0000318"/>
    <property type="project" value="GO_Central"/>
</dbReference>
<evidence type="ECO:0000256" key="5">
    <source>
        <dbReference type="ARBA" id="ARBA00022989"/>
    </source>
</evidence>
<evidence type="ECO:0000256" key="6">
    <source>
        <dbReference type="ARBA" id="ARBA00023136"/>
    </source>
</evidence>
<evidence type="ECO:0000256" key="3">
    <source>
        <dbReference type="ARBA" id="ARBA00022448"/>
    </source>
</evidence>
<accession>A0A072TWL3</accession>
<dbReference type="Pfam" id="PF01733">
    <property type="entry name" value="Nucleoside_tran"/>
    <property type="match status" value="1"/>
</dbReference>
<dbReference type="PANTHER" id="PTHR10332:SF38">
    <property type="entry name" value="EQUILIBRATIVE NUCLEOTIDE TRANSPORTER 3-RELATED"/>
    <property type="match status" value="1"/>
</dbReference>
<reference evidence="10" key="3">
    <citation type="submission" date="2015-04" db="UniProtKB">
        <authorList>
            <consortium name="EnsemblPlants"/>
        </authorList>
    </citation>
    <scope>IDENTIFICATION</scope>
    <source>
        <strain evidence="10">cv. Jemalong A17</strain>
    </source>
</reference>
<evidence type="ECO:0000256" key="7">
    <source>
        <dbReference type="SAM" id="Phobius"/>
    </source>
</evidence>
<dbReference type="InterPro" id="IPR002259">
    <property type="entry name" value="Eqnu_transpt"/>
</dbReference>
<name>A0A072TWL3_MEDTR</name>
<reference evidence="12" key="4">
    <citation type="journal article" date="2018" name="Nat. Plants">
        <title>Whole-genome landscape of Medicago truncatula symbiotic genes.</title>
        <authorList>
            <person name="Pecrix Y."/>
            <person name="Staton S.E."/>
            <person name="Sallet E."/>
            <person name="Lelandais-Briere C."/>
            <person name="Moreau S."/>
            <person name="Carrere S."/>
            <person name="Blein T."/>
            <person name="Jardinaud M.F."/>
            <person name="Latrasse D."/>
            <person name="Zouine M."/>
            <person name="Zahm M."/>
            <person name="Kreplak J."/>
            <person name="Mayjonade B."/>
            <person name="Satge C."/>
            <person name="Perez M."/>
            <person name="Cauet S."/>
            <person name="Marande W."/>
            <person name="Chantry-Darmon C."/>
            <person name="Lopez-Roques C."/>
            <person name="Bouchez O."/>
            <person name="Berard A."/>
            <person name="Debelle F."/>
            <person name="Munos S."/>
            <person name="Bendahmane A."/>
            <person name="Berges H."/>
            <person name="Niebel A."/>
            <person name="Buitink J."/>
            <person name="Frugier F."/>
            <person name="Benhamed M."/>
            <person name="Crespi M."/>
            <person name="Gouzy J."/>
            <person name="Gamas P."/>
        </authorList>
    </citation>
    <scope>NUCLEOTIDE SEQUENCE [LARGE SCALE GENOMIC DNA]</scope>
    <source>
        <strain evidence="12">cv. Jemalong A17</strain>
    </source>
</reference>
<dbReference type="OrthoDB" id="1856718at2759"/>
<keyword evidence="5 7" id="KW-1133">Transmembrane helix</keyword>
<feature type="transmembrane region" description="Helical" evidence="7">
    <location>
        <begin position="132"/>
        <end position="153"/>
    </location>
</feature>
<dbReference type="Proteomes" id="UP000002051">
    <property type="component" value="Chromosome 8"/>
</dbReference>
<evidence type="ECO:0000313" key="9">
    <source>
        <dbReference type="EMBL" id="RHN38681.1"/>
    </source>
</evidence>
<comment type="subcellular location">
    <subcellularLocation>
        <location evidence="1">Membrane</location>
        <topology evidence="1">Multi-pass membrane protein</topology>
    </subcellularLocation>
</comment>
<dbReference type="PANTHER" id="PTHR10332">
    <property type="entry name" value="EQUILIBRATIVE NUCLEOSIDE TRANSPORTER"/>
    <property type="match status" value="1"/>
</dbReference>
<dbReference type="Proteomes" id="UP000265566">
    <property type="component" value="Chromosome 8"/>
</dbReference>
<dbReference type="PRINTS" id="PR01130">
    <property type="entry name" value="DERENTRNSPRT"/>
</dbReference>
<feature type="transmembrane region" description="Helical" evidence="7">
    <location>
        <begin position="302"/>
        <end position="326"/>
    </location>
</feature>
<organism evidence="8 11">
    <name type="scientific">Medicago truncatula</name>
    <name type="common">Barrel medic</name>
    <name type="synonym">Medicago tribuloides</name>
    <dbReference type="NCBI Taxonomy" id="3880"/>
    <lineage>
        <taxon>Eukaryota</taxon>
        <taxon>Viridiplantae</taxon>
        <taxon>Streptophyta</taxon>
        <taxon>Embryophyta</taxon>
        <taxon>Tracheophyta</taxon>
        <taxon>Spermatophyta</taxon>
        <taxon>Magnoliopsida</taxon>
        <taxon>eudicotyledons</taxon>
        <taxon>Gunneridae</taxon>
        <taxon>Pentapetalae</taxon>
        <taxon>rosids</taxon>
        <taxon>fabids</taxon>
        <taxon>Fabales</taxon>
        <taxon>Fabaceae</taxon>
        <taxon>Papilionoideae</taxon>
        <taxon>50 kb inversion clade</taxon>
        <taxon>NPAAA clade</taxon>
        <taxon>Hologalegina</taxon>
        <taxon>IRL clade</taxon>
        <taxon>Trifolieae</taxon>
        <taxon>Medicago</taxon>
    </lineage>
</organism>
<dbReference type="Gramene" id="rna44641">
    <property type="protein sequence ID" value="RHN38681.1"/>
    <property type="gene ID" value="gene44641"/>
</dbReference>
<reference evidence="9" key="5">
    <citation type="journal article" date="2018" name="Nat. Plants">
        <title>Whole-genome landscape of Medicago truncatula symbiotic genes.</title>
        <authorList>
            <person name="Pecrix Y."/>
            <person name="Gamas P."/>
            <person name="Carrere S."/>
        </authorList>
    </citation>
    <scope>NUCLEOTIDE SEQUENCE</scope>
    <source>
        <tissue evidence="9">Leaves</tissue>
    </source>
</reference>
<proteinExistence type="inferred from homology"/>
<dbReference type="PIRSF" id="PIRSF016379">
    <property type="entry name" value="ENT"/>
    <property type="match status" value="1"/>
</dbReference>
<gene>
    <name evidence="10" type="primary">25500095</name>
    <name evidence="8" type="ordered locus">MTR_8g007285</name>
    <name evidence="9" type="ORF">MtrunA17_Chr8g0335821</name>
</gene>
<evidence type="ECO:0000256" key="4">
    <source>
        <dbReference type="ARBA" id="ARBA00022692"/>
    </source>
</evidence>
<keyword evidence="4 7" id="KW-0812">Transmembrane</keyword>
<reference evidence="8 11" key="1">
    <citation type="journal article" date="2011" name="Nature">
        <title>The Medicago genome provides insight into the evolution of rhizobial symbioses.</title>
        <authorList>
            <person name="Young N.D."/>
            <person name="Debelle F."/>
            <person name="Oldroyd G.E."/>
            <person name="Geurts R."/>
            <person name="Cannon S.B."/>
            <person name="Udvardi M.K."/>
            <person name="Benedito V.A."/>
            <person name="Mayer K.F."/>
            <person name="Gouzy J."/>
            <person name="Schoof H."/>
            <person name="Van de Peer Y."/>
            <person name="Proost S."/>
            <person name="Cook D.R."/>
            <person name="Meyers B.C."/>
            <person name="Spannagl M."/>
            <person name="Cheung F."/>
            <person name="De Mita S."/>
            <person name="Krishnakumar V."/>
            <person name="Gundlach H."/>
            <person name="Zhou S."/>
            <person name="Mudge J."/>
            <person name="Bharti A.K."/>
            <person name="Murray J.D."/>
            <person name="Naoumkina M.A."/>
            <person name="Rosen B."/>
            <person name="Silverstein K.A."/>
            <person name="Tang H."/>
            <person name="Rombauts S."/>
            <person name="Zhao P.X."/>
            <person name="Zhou P."/>
            <person name="Barbe V."/>
            <person name="Bardou P."/>
            <person name="Bechner M."/>
            <person name="Bellec A."/>
            <person name="Berger A."/>
            <person name="Berges H."/>
            <person name="Bidwell S."/>
            <person name="Bisseling T."/>
            <person name="Choisne N."/>
            <person name="Couloux A."/>
            <person name="Denny R."/>
            <person name="Deshpande S."/>
            <person name="Dai X."/>
            <person name="Doyle J.J."/>
            <person name="Dudez A.M."/>
            <person name="Farmer A.D."/>
            <person name="Fouteau S."/>
            <person name="Franken C."/>
            <person name="Gibelin C."/>
            <person name="Gish J."/>
            <person name="Goldstein S."/>
            <person name="Gonzalez A.J."/>
            <person name="Green P.J."/>
            <person name="Hallab A."/>
            <person name="Hartog M."/>
            <person name="Hua A."/>
            <person name="Humphray S.J."/>
            <person name="Jeong D.H."/>
            <person name="Jing Y."/>
            <person name="Jocker A."/>
            <person name="Kenton S.M."/>
            <person name="Kim D.J."/>
            <person name="Klee K."/>
            <person name="Lai H."/>
            <person name="Lang C."/>
            <person name="Lin S."/>
            <person name="Macmil S.L."/>
            <person name="Magdelenat G."/>
            <person name="Matthews L."/>
            <person name="McCorrison J."/>
            <person name="Monaghan E.L."/>
            <person name="Mun J.H."/>
            <person name="Najar F.Z."/>
            <person name="Nicholson C."/>
            <person name="Noirot C."/>
            <person name="O'Bleness M."/>
            <person name="Paule C.R."/>
            <person name="Poulain J."/>
            <person name="Prion F."/>
            <person name="Qin B."/>
            <person name="Qu C."/>
            <person name="Retzel E.F."/>
            <person name="Riddle C."/>
            <person name="Sallet E."/>
            <person name="Samain S."/>
            <person name="Samson N."/>
            <person name="Sanders I."/>
            <person name="Saurat O."/>
            <person name="Scarpelli C."/>
            <person name="Schiex T."/>
            <person name="Segurens B."/>
            <person name="Severin A.J."/>
            <person name="Sherrier D.J."/>
            <person name="Shi R."/>
            <person name="Sims S."/>
            <person name="Singer S.R."/>
            <person name="Sinharoy S."/>
            <person name="Sterck L."/>
            <person name="Viollet A."/>
            <person name="Wang B.B."/>
            <person name="Wang K."/>
            <person name="Wang M."/>
            <person name="Wang X."/>
            <person name="Warfsmann J."/>
            <person name="Weissenbach J."/>
            <person name="White D.D."/>
            <person name="White J.D."/>
            <person name="Wiley G.B."/>
            <person name="Wincker P."/>
            <person name="Xing Y."/>
            <person name="Yang L."/>
            <person name="Yao Z."/>
            <person name="Ying F."/>
            <person name="Zhai J."/>
            <person name="Zhou L."/>
            <person name="Zuber A."/>
            <person name="Denarie J."/>
            <person name="Dixon R.A."/>
            <person name="May G.D."/>
            <person name="Schwartz D.C."/>
            <person name="Rogers J."/>
            <person name="Quetier F."/>
            <person name="Town C.D."/>
            <person name="Roe B.A."/>
        </authorList>
    </citation>
    <scope>NUCLEOTIDE SEQUENCE [LARGE SCALE GENOMIC DNA]</scope>
    <source>
        <strain evidence="8">A17</strain>
        <strain evidence="10 11">cv. Jemalong A17</strain>
    </source>
</reference>
<dbReference type="PaxDb" id="3880-AES83315"/>
<feature type="transmembrane region" description="Helical" evidence="7">
    <location>
        <begin position="95"/>
        <end position="120"/>
    </location>
</feature>
<feature type="transmembrane region" description="Helical" evidence="7">
    <location>
        <begin position="245"/>
        <end position="266"/>
    </location>
</feature>
<comment type="similarity">
    <text evidence="2">Belongs to the SLC29A/ENT transporter (TC 2.A.57) family.</text>
</comment>
<dbReference type="eggNOG" id="KOG1479">
    <property type="taxonomic scope" value="Eukaryota"/>
</dbReference>
<feature type="transmembrane region" description="Helical" evidence="7">
    <location>
        <begin position="214"/>
        <end position="233"/>
    </location>
</feature>